<evidence type="ECO:0000256" key="6">
    <source>
        <dbReference type="ARBA" id="ARBA00022723"/>
    </source>
</evidence>
<keyword evidence="7" id="KW-0274">FAD</keyword>
<comment type="catalytic activity">
    <reaction evidence="10">
        <text>L-threonyl-[protein] + FAD = FMN-L-threonyl-[protein] + AMP + H(+)</text>
        <dbReference type="Rhea" id="RHEA:36847"/>
        <dbReference type="Rhea" id="RHEA-COMP:11060"/>
        <dbReference type="Rhea" id="RHEA-COMP:11061"/>
        <dbReference type="ChEBI" id="CHEBI:15378"/>
        <dbReference type="ChEBI" id="CHEBI:30013"/>
        <dbReference type="ChEBI" id="CHEBI:57692"/>
        <dbReference type="ChEBI" id="CHEBI:74257"/>
        <dbReference type="ChEBI" id="CHEBI:456215"/>
        <dbReference type="EC" id="2.7.1.180"/>
    </reaction>
</comment>
<evidence type="ECO:0000256" key="3">
    <source>
        <dbReference type="ARBA" id="ARBA00016337"/>
    </source>
</evidence>
<dbReference type="PANTHER" id="PTHR30040:SF2">
    <property type="entry name" value="FAD:PROTEIN FMN TRANSFERASE"/>
    <property type="match status" value="1"/>
</dbReference>
<evidence type="ECO:0000256" key="2">
    <source>
        <dbReference type="ARBA" id="ARBA00011955"/>
    </source>
</evidence>
<reference evidence="11 12" key="1">
    <citation type="submission" date="2020-07" db="EMBL/GenBank/DDBJ databases">
        <title>Sequencing the genomes of 1000 actinobacteria strains.</title>
        <authorList>
            <person name="Klenk H.-P."/>
        </authorList>
    </citation>
    <scope>NUCLEOTIDE SEQUENCE [LARGE SCALE GENOMIC DNA]</scope>
    <source>
        <strain evidence="11 12">DSM 102047</strain>
    </source>
</reference>
<keyword evidence="6" id="KW-0479">Metal-binding</keyword>
<organism evidence="11 12">
    <name type="scientific">Psychromicrobium silvestre</name>
    <dbReference type="NCBI Taxonomy" id="1645614"/>
    <lineage>
        <taxon>Bacteria</taxon>
        <taxon>Bacillati</taxon>
        <taxon>Actinomycetota</taxon>
        <taxon>Actinomycetes</taxon>
        <taxon>Micrococcales</taxon>
        <taxon>Micrococcaceae</taxon>
        <taxon>Psychromicrobium</taxon>
    </lineage>
</organism>
<dbReference type="RefSeq" id="WP_218847202.1">
    <property type="nucleotide sequence ID" value="NZ_JACBYQ010000002.1"/>
</dbReference>
<keyword evidence="5" id="KW-0808">Transferase</keyword>
<evidence type="ECO:0000256" key="8">
    <source>
        <dbReference type="ARBA" id="ARBA00022842"/>
    </source>
</evidence>
<evidence type="ECO:0000256" key="1">
    <source>
        <dbReference type="ARBA" id="ARBA00001946"/>
    </source>
</evidence>
<dbReference type="InterPro" id="IPR024932">
    <property type="entry name" value="ApbE"/>
</dbReference>
<dbReference type="Proteomes" id="UP000521748">
    <property type="component" value="Unassembled WGS sequence"/>
</dbReference>
<dbReference type="GO" id="GO:0016740">
    <property type="term" value="F:transferase activity"/>
    <property type="evidence" value="ECO:0007669"/>
    <property type="project" value="UniProtKB-KW"/>
</dbReference>
<evidence type="ECO:0000256" key="9">
    <source>
        <dbReference type="ARBA" id="ARBA00031306"/>
    </source>
</evidence>
<dbReference type="GO" id="GO:0046872">
    <property type="term" value="F:metal ion binding"/>
    <property type="evidence" value="ECO:0007669"/>
    <property type="project" value="UniProtKB-KW"/>
</dbReference>
<sequence length="240" mass="25555">MGTVFSFDIRSPGVSTEALQKTIDWLHWVDAVFSTYRPDSQINRLDRGELVLAQCDPEVREVLELSAQAKVSTDGYFTVSIDHHLDPSGMVKGWAIERASEMLREAGSSAHAINGGGDIQFCGEAAPGRPWAVGIADPFRQNALAATVTVSDLAVATSSIAERGLHVINPLTGQPAKELASVTLIGARLSQVDAYATAALAMGNGAREWIEALDHIEGLTIGPAGETWQSTGFTKHSVNS</sequence>
<keyword evidence="8" id="KW-0460">Magnesium</keyword>
<keyword evidence="12" id="KW-1185">Reference proteome</keyword>
<dbReference type="Pfam" id="PF02424">
    <property type="entry name" value="ApbE"/>
    <property type="match status" value="2"/>
</dbReference>
<keyword evidence="4" id="KW-0285">Flavoprotein</keyword>
<evidence type="ECO:0000256" key="5">
    <source>
        <dbReference type="ARBA" id="ARBA00022679"/>
    </source>
</evidence>
<evidence type="ECO:0000256" key="7">
    <source>
        <dbReference type="ARBA" id="ARBA00022827"/>
    </source>
</evidence>
<dbReference type="SUPFAM" id="SSF143631">
    <property type="entry name" value="ApbE-like"/>
    <property type="match status" value="1"/>
</dbReference>
<name>A0A7Y9LUM7_9MICC</name>
<protein>
    <recommendedName>
        <fullName evidence="3">FAD:protein FMN transferase</fullName>
        <ecNumber evidence="2">2.7.1.180</ecNumber>
    </recommendedName>
    <alternativeName>
        <fullName evidence="9">Flavin transferase</fullName>
    </alternativeName>
</protein>
<dbReference type="InterPro" id="IPR003374">
    <property type="entry name" value="ApbE-like_sf"/>
</dbReference>
<comment type="caution">
    <text evidence="11">The sequence shown here is derived from an EMBL/GenBank/DDBJ whole genome shotgun (WGS) entry which is preliminary data.</text>
</comment>
<evidence type="ECO:0000256" key="4">
    <source>
        <dbReference type="ARBA" id="ARBA00022630"/>
    </source>
</evidence>
<proteinExistence type="predicted"/>
<accession>A0A7Y9LUM7</accession>
<dbReference type="EMBL" id="JACBYQ010000002">
    <property type="protein sequence ID" value="NYE95896.1"/>
    <property type="molecule type" value="Genomic_DNA"/>
</dbReference>
<keyword evidence="11" id="KW-0449">Lipoprotein</keyword>
<dbReference type="EC" id="2.7.1.180" evidence="2"/>
<evidence type="ECO:0000313" key="11">
    <source>
        <dbReference type="EMBL" id="NYE95896.1"/>
    </source>
</evidence>
<dbReference type="AlphaFoldDB" id="A0A7Y9LUM7"/>
<dbReference type="Gene3D" id="3.10.520.10">
    <property type="entry name" value="ApbE-like domains"/>
    <property type="match status" value="2"/>
</dbReference>
<dbReference type="PANTHER" id="PTHR30040">
    <property type="entry name" value="THIAMINE BIOSYNTHESIS LIPOPROTEIN APBE"/>
    <property type="match status" value="1"/>
</dbReference>
<comment type="cofactor">
    <cofactor evidence="1">
        <name>Mg(2+)</name>
        <dbReference type="ChEBI" id="CHEBI:18420"/>
    </cofactor>
</comment>
<evidence type="ECO:0000256" key="10">
    <source>
        <dbReference type="ARBA" id="ARBA00048540"/>
    </source>
</evidence>
<evidence type="ECO:0000313" key="12">
    <source>
        <dbReference type="Proteomes" id="UP000521748"/>
    </source>
</evidence>
<gene>
    <name evidence="11" type="ORF">FHU41_002146</name>
</gene>